<reference evidence="1 2" key="1">
    <citation type="submission" date="2017-12" db="EMBL/GenBank/DDBJ databases">
        <authorList>
            <person name="Hurst M.R.H."/>
        </authorList>
    </citation>
    <scope>NUCLEOTIDE SEQUENCE [LARGE SCALE GENOMIC DNA]</scope>
    <source>
        <strain evidence="1 2">SY-3-19</strain>
    </source>
</reference>
<dbReference type="PROSITE" id="PS51257">
    <property type="entry name" value="PROKAR_LIPOPROTEIN"/>
    <property type="match status" value="1"/>
</dbReference>
<dbReference type="EMBL" id="PJCH01000005">
    <property type="protein sequence ID" value="PQA88200.1"/>
    <property type="molecule type" value="Genomic_DNA"/>
</dbReference>
<organism evidence="1 2">
    <name type="scientific">Hyphococcus luteus</name>
    <dbReference type="NCBI Taxonomy" id="2058213"/>
    <lineage>
        <taxon>Bacteria</taxon>
        <taxon>Pseudomonadati</taxon>
        <taxon>Pseudomonadota</taxon>
        <taxon>Alphaproteobacteria</taxon>
        <taxon>Parvularculales</taxon>
        <taxon>Parvularculaceae</taxon>
        <taxon>Hyphococcus</taxon>
    </lineage>
</organism>
<comment type="caution">
    <text evidence="1">The sequence shown here is derived from an EMBL/GenBank/DDBJ whole genome shotgun (WGS) entry which is preliminary data.</text>
</comment>
<gene>
    <name evidence="1" type="ORF">CW354_07795</name>
</gene>
<evidence type="ECO:0000313" key="2">
    <source>
        <dbReference type="Proteomes" id="UP000239504"/>
    </source>
</evidence>
<dbReference type="RefSeq" id="WP_104829445.1">
    <property type="nucleotide sequence ID" value="NZ_PJCH01000005.1"/>
</dbReference>
<dbReference type="Proteomes" id="UP000239504">
    <property type="component" value="Unassembled WGS sequence"/>
</dbReference>
<proteinExistence type="predicted"/>
<protein>
    <submittedName>
        <fullName evidence="1">Uncharacterized protein</fullName>
    </submittedName>
</protein>
<evidence type="ECO:0000313" key="1">
    <source>
        <dbReference type="EMBL" id="PQA88200.1"/>
    </source>
</evidence>
<name>A0A2S7K6Q9_9PROT</name>
<keyword evidence="2" id="KW-1185">Reference proteome</keyword>
<accession>A0A2S7K6Q9</accession>
<dbReference type="AlphaFoldDB" id="A0A2S7K6Q9"/>
<sequence>MPAATLRILAGICPLLIAAACDREPETRTLLDAAEIYAAHETVFESIRGAYPGPYEDFTRIPRRDPAEETPQTRQFIKALRKNIPVEYVDFFPIGDGHGDELDVVLNRYSDGDDWRTISVIYFSEPMAFSDTSPNVRMFETCDERAIEWLESGQREPPYAAFCKINDSWRAYQRVD</sequence>